<dbReference type="Proteomes" id="UP000684084">
    <property type="component" value="Unassembled WGS sequence"/>
</dbReference>
<name>A0A916DY94_9GLOM</name>
<dbReference type="VEuPathDB" id="FungiDB:RhiirFUN_004384"/>
<dbReference type="OrthoDB" id="2419514at2759"/>
<comment type="caution">
    <text evidence="1">The sequence shown here is derived from an EMBL/GenBank/DDBJ whole genome shotgun (WGS) entry which is preliminary data.</text>
</comment>
<gene>
    <name evidence="1" type="ORF">CHRIB12_LOCUS1544</name>
</gene>
<dbReference type="AlphaFoldDB" id="A0A916DY94"/>
<evidence type="ECO:0000313" key="2">
    <source>
        <dbReference type="Proteomes" id="UP000684084"/>
    </source>
</evidence>
<accession>A0A916DY94</accession>
<protein>
    <submittedName>
        <fullName evidence="1">Uncharacterized protein</fullName>
    </submittedName>
</protein>
<proteinExistence type="predicted"/>
<sequence length="96" mass="10826">MVSALPEKLLEKISSMPVLCVQFNGELKFLCICNYFAKTLICYIIGASTEIYLDNWSTNMRPIVFSIMELDIPKEVTALSKLAKVAAKMLSLRSFK</sequence>
<dbReference type="EMBL" id="CAGKOT010000002">
    <property type="protein sequence ID" value="CAB5311112.1"/>
    <property type="molecule type" value="Genomic_DNA"/>
</dbReference>
<evidence type="ECO:0000313" key="1">
    <source>
        <dbReference type="EMBL" id="CAB5311112.1"/>
    </source>
</evidence>
<organism evidence="1 2">
    <name type="scientific">Rhizophagus irregularis</name>
    <dbReference type="NCBI Taxonomy" id="588596"/>
    <lineage>
        <taxon>Eukaryota</taxon>
        <taxon>Fungi</taxon>
        <taxon>Fungi incertae sedis</taxon>
        <taxon>Mucoromycota</taxon>
        <taxon>Glomeromycotina</taxon>
        <taxon>Glomeromycetes</taxon>
        <taxon>Glomerales</taxon>
        <taxon>Glomeraceae</taxon>
        <taxon>Rhizophagus</taxon>
    </lineage>
</organism>
<reference evidence="1" key="1">
    <citation type="submission" date="2020-05" db="EMBL/GenBank/DDBJ databases">
        <authorList>
            <person name="Rincon C."/>
            <person name="Sanders R I."/>
            <person name="Robbins C."/>
            <person name="Chaturvedi A."/>
        </authorList>
    </citation>
    <scope>NUCLEOTIDE SEQUENCE</scope>
    <source>
        <strain evidence="1">CHB12</strain>
    </source>
</reference>